<evidence type="ECO:0000256" key="1">
    <source>
        <dbReference type="SAM" id="MobiDB-lite"/>
    </source>
</evidence>
<organism evidence="2 3">
    <name type="scientific">Clavibacter michiganensis</name>
    <dbReference type="NCBI Taxonomy" id="28447"/>
    <lineage>
        <taxon>Bacteria</taxon>
        <taxon>Bacillati</taxon>
        <taxon>Actinomycetota</taxon>
        <taxon>Actinomycetes</taxon>
        <taxon>Micrococcales</taxon>
        <taxon>Microbacteriaceae</taxon>
        <taxon>Clavibacter</taxon>
    </lineage>
</organism>
<sequence length="25" mass="2303">AVVRAVAEGTAAGTRGMTGDGAARG</sequence>
<feature type="compositionally biased region" description="Gly residues" evidence="1">
    <location>
        <begin position="16"/>
        <end position="25"/>
    </location>
</feature>
<protein>
    <submittedName>
        <fullName evidence="2">MarR family transcriptional regulator</fullName>
    </submittedName>
</protein>
<feature type="region of interest" description="Disordered" evidence="1">
    <location>
        <begin position="1"/>
        <end position="25"/>
    </location>
</feature>
<proteinExistence type="predicted"/>
<feature type="non-terminal residue" evidence="2">
    <location>
        <position position="1"/>
    </location>
</feature>
<name>A0A399N981_9MICO</name>
<comment type="caution">
    <text evidence="2">The sequence shown here is derived from an EMBL/GenBank/DDBJ whole genome shotgun (WGS) entry which is preliminary data.</text>
</comment>
<dbReference type="EMBL" id="QWEC01000595">
    <property type="protein sequence ID" value="RII90703.1"/>
    <property type="molecule type" value="Genomic_DNA"/>
</dbReference>
<dbReference type="AlphaFoldDB" id="A0A399N981"/>
<reference evidence="2 3" key="1">
    <citation type="submission" date="2018-08" db="EMBL/GenBank/DDBJ databases">
        <title>Genome Sequence of Clavibacter michiganensis Subspecies type strains, and the Atypical Peach-Colored Strains Isolated from Tomato.</title>
        <authorList>
            <person name="Osdaghi E."/>
            <person name="Portier P."/>
            <person name="Briand M."/>
            <person name="Jacques M.-A."/>
        </authorList>
    </citation>
    <scope>NUCLEOTIDE SEQUENCE [LARGE SCALE GENOMIC DNA]</scope>
    <source>
        <strain evidence="2 3">CFBP 7493</strain>
    </source>
</reference>
<evidence type="ECO:0000313" key="2">
    <source>
        <dbReference type="EMBL" id="RII90703.1"/>
    </source>
</evidence>
<dbReference type="Proteomes" id="UP000266298">
    <property type="component" value="Unassembled WGS sequence"/>
</dbReference>
<accession>A0A399N981</accession>
<evidence type="ECO:0000313" key="3">
    <source>
        <dbReference type="Proteomes" id="UP000266298"/>
    </source>
</evidence>
<gene>
    <name evidence="2" type="ORF">DZF96_17135</name>
</gene>